<evidence type="ECO:0000256" key="1">
    <source>
        <dbReference type="SAM" id="MobiDB-lite"/>
    </source>
</evidence>
<keyword evidence="2" id="KW-0732">Signal</keyword>
<dbReference type="AlphaFoldDB" id="A0A8B7ZW48"/>
<accession>A0A8B7ZW48</accession>
<dbReference type="GeneID" id="110989145"/>
<evidence type="ECO:0000256" key="2">
    <source>
        <dbReference type="SAM" id="SignalP"/>
    </source>
</evidence>
<feature type="signal peptide" evidence="2">
    <location>
        <begin position="1"/>
        <end position="23"/>
    </location>
</feature>
<evidence type="ECO:0000313" key="3">
    <source>
        <dbReference type="Proteomes" id="UP000694845"/>
    </source>
</evidence>
<reference evidence="4" key="1">
    <citation type="submission" date="2025-08" db="UniProtKB">
        <authorList>
            <consortium name="RefSeq"/>
        </authorList>
    </citation>
    <scope>IDENTIFICATION</scope>
</reference>
<gene>
    <name evidence="4" type="primary">LOC110989145</name>
</gene>
<name>A0A8B7ZW48_ACAPL</name>
<dbReference type="OrthoDB" id="10011386at2759"/>
<keyword evidence="3" id="KW-1185">Reference proteome</keyword>
<proteinExistence type="predicted"/>
<feature type="compositionally biased region" description="Basic and acidic residues" evidence="1">
    <location>
        <begin position="83"/>
        <end position="104"/>
    </location>
</feature>
<feature type="region of interest" description="Disordered" evidence="1">
    <location>
        <begin position="83"/>
        <end position="106"/>
    </location>
</feature>
<feature type="chain" id="PRO_5034309933" evidence="2">
    <location>
        <begin position="24"/>
        <end position="302"/>
    </location>
</feature>
<sequence length="302" mass="34004">MPYHVFIKFKPFLLIGILYCVECSVVSKIEIPGLPDVSTNVPLRGKAFCQAHCTVAEKSDIPTGIHEFLKHCGVQVADTIKSDTQEGRSRTHLDVEDRDSTHVDESEEELECLTDSPVEDSTIRNVDAVLSSVNASLDGSSVVDAQGTLSFIEENSQQMPAIMAGCEEENPMSCRKDTGGRKSLQKWSRGHLFIVCAGGHIEYWQSLYRSESPSQVFLILLAWLAIHLKGISPTEWGKLSLVYDNMCHLDNMRVARKPLPLPWPWSHMWMLPKKCIDRLHIRSHTDDGRKAKYHPDNHLVTL</sequence>
<dbReference type="Proteomes" id="UP000694845">
    <property type="component" value="Unplaced"/>
</dbReference>
<dbReference type="KEGG" id="aplc:110989145"/>
<evidence type="ECO:0000313" key="4">
    <source>
        <dbReference type="RefSeq" id="XP_022108990.1"/>
    </source>
</evidence>
<organism evidence="3 4">
    <name type="scientific">Acanthaster planci</name>
    <name type="common">Crown-of-thorns starfish</name>
    <dbReference type="NCBI Taxonomy" id="133434"/>
    <lineage>
        <taxon>Eukaryota</taxon>
        <taxon>Metazoa</taxon>
        <taxon>Echinodermata</taxon>
        <taxon>Eleutherozoa</taxon>
        <taxon>Asterozoa</taxon>
        <taxon>Asteroidea</taxon>
        <taxon>Valvatacea</taxon>
        <taxon>Valvatida</taxon>
        <taxon>Acanthasteridae</taxon>
        <taxon>Acanthaster</taxon>
    </lineage>
</organism>
<dbReference type="RefSeq" id="XP_022108990.1">
    <property type="nucleotide sequence ID" value="XM_022253298.1"/>
</dbReference>
<protein>
    <submittedName>
        <fullName evidence="4">Uncharacterized protein LOC110989145 isoform X1</fullName>
    </submittedName>
</protein>